<evidence type="ECO:0000313" key="3">
    <source>
        <dbReference type="Proteomes" id="UP000182142"/>
    </source>
</evidence>
<dbReference type="EMBL" id="CWHR02000004">
    <property type="protein sequence ID" value="SBO22486.1"/>
    <property type="molecule type" value="Genomic_DNA"/>
</dbReference>
<reference evidence="3" key="1">
    <citation type="submission" date="2016-05" db="EMBL/GenBank/DDBJ databases">
        <authorList>
            <person name="Sharaf H."/>
        </authorList>
    </citation>
    <scope>NUCLEOTIDE SEQUENCE [LARGE SCALE GENOMIC DNA]</scope>
    <source>
        <strain evidence="3">H</strain>
    </source>
</reference>
<organism evidence="2 3">
    <name type="scientific">Plasmodium knowlesi (strain H)</name>
    <dbReference type="NCBI Taxonomy" id="5851"/>
    <lineage>
        <taxon>Eukaryota</taxon>
        <taxon>Sar</taxon>
        <taxon>Alveolata</taxon>
        <taxon>Apicomplexa</taxon>
        <taxon>Aconoidasida</taxon>
        <taxon>Haemosporida</taxon>
        <taxon>Plasmodiidae</taxon>
        <taxon>Plasmodium</taxon>
        <taxon>Plasmodium (Plasmodium)</taxon>
    </lineage>
</organism>
<accession>A0A1A7VKM5</accession>
<proteinExistence type="predicted"/>
<protein>
    <submittedName>
        <fullName evidence="2">Uncharacterized protein</fullName>
    </submittedName>
</protein>
<name>A0A1A7VKM5_PLAKH</name>
<dbReference type="Proteomes" id="UP000182142">
    <property type="component" value="Unassembled WGS sequence"/>
</dbReference>
<gene>
    <name evidence="2" type="ORF">PKNA1_H1_1345200</name>
</gene>
<evidence type="ECO:0000256" key="1">
    <source>
        <dbReference type="SAM" id="MobiDB-lite"/>
    </source>
</evidence>
<feature type="region of interest" description="Disordered" evidence="1">
    <location>
        <begin position="151"/>
        <end position="174"/>
    </location>
</feature>
<dbReference type="AlphaFoldDB" id="A0A1A7VKM5"/>
<sequence>MLQGRRIRTHWSNAKKNYPLESLSKEDIETLIRKCYRDKLVYGFVKWKEFDRKDFKQRHSVNTFKNIWRMIKRRFECYKKEYHVVMQDAAREAKDIIAENKERKKNAHINSLGPLSSKVSLSNISLLRNFTRVNSLMFKACSNYYSPLNSSKQGSPQNFIFPTKKKTSKDNEKEPSKGVIDYIKRNIKDIQRRSEFLDLYFLVISLIHQNKKYALLKKMDELYYQNRVIKCCNNSNQTHNNKILIFVKRILEISLESSSSLKSMCTKSLEKKFGSSKYIDSKNCITVEIDEVTYPFSKNFINYKTFYNLCKRNLHLSCNKIICFFIPLPKKPNHLVLKNGLFHYFDTPISTHNKLDEDVYNYVYIMQKYFLSFKFWQFYLTYQGIDKMKKLFNREVDELNSFFDLNYTKKDTLMWRKKQFTKFTKNVHTILLLFDHNIQHLISLSLYVIKLYLKMRKKRNLTYIRIVKMLNLCLHPVGKKRIMHTYCSHLRFIHSVLLKLGSRLSRRPSR</sequence>
<feature type="compositionally biased region" description="Polar residues" evidence="1">
    <location>
        <begin position="151"/>
        <end position="160"/>
    </location>
</feature>
<evidence type="ECO:0000313" key="2">
    <source>
        <dbReference type="EMBL" id="SBO22486.1"/>
    </source>
</evidence>